<proteinExistence type="inferred from homology"/>
<dbReference type="Gene3D" id="2.20.230.10">
    <property type="entry name" value="Resuscitation-promoting factor rpfb"/>
    <property type="match status" value="1"/>
</dbReference>
<dbReference type="RefSeq" id="WP_308422236.1">
    <property type="nucleotide sequence ID" value="NZ_BMKQ01000001.1"/>
</dbReference>
<keyword evidence="2" id="KW-0732">Signal</keyword>
<evidence type="ECO:0000256" key="2">
    <source>
        <dbReference type="ARBA" id="ARBA00022729"/>
    </source>
</evidence>
<name>A0A917BPW9_9ACTN</name>
<accession>A0A917BPW9</accession>
<protein>
    <recommendedName>
        <fullName evidence="5">G5 domain-containing protein</fullName>
    </recommendedName>
</protein>
<dbReference type="InterPro" id="IPR023346">
    <property type="entry name" value="Lysozyme-like_dom_sf"/>
</dbReference>
<dbReference type="Proteomes" id="UP000649179">
    <property type="component" value="Unassembled WGS sequence"/>
</dbReference>
<dbReference type="CDD" id="cd13925">
    <property type="entry name" value="RPF"/>
    <property type="match status" value="1"/>
</dbReference>
<dbReference type="SUPFAM" id="SSF53955">
    <property type="entry name" value="Lysozyme-like"/>
    <property type="match status" value="1"/>
</dbReference>
<dbReference type="InterPro" id="IPR007137">
    <property type="entry name" value="DUF348"/>
</dbReference>
<gene>
    <name evidence="6" type="ORF">GCM10011519_28070</name>
</gene>
<sequence length="388" mass="41326">MRLPSSPRVLSRLTPSALLARARGARRGWVAGLAVLIVAALALTTVGYSAMTKDVTLSVEGKQQEVSTTADTVGDVLKSENISVGSHDVVAPSPDQPVDDNTRIAVRYGKPVDLDVDGQKSTEWTTARTVSDAIDDLGVRITGADYSQNRGSIDREGFALTITTPKKIVLVDGAKKQRKVTVAASDVKDALEKLDVPADADDQTKPGLDATIADGTKVVVTRIRTATKRVPQEKVDAGTIRRDDDSMDKGDTETVRSGVDGVRDVTYRLTFRNGKLDKRAVVSAKTVKPARKAIVRVGTKEPEVSAPNFASGNSVWDKIAACESGGNWSTNTGNGYYGGLQFDLGTWHAYGGSGRPDQHSRSEQIAVAEKVRDARGGYGAWPNCGAGF</sequence>
<dbReference type="SMART" id="SM01208">
    <property type="entry name" value="G5"/>
    <property type="match status" value="1"/>
</dbReference>
<keyword evidence="4" id="KW-0472">Membrane</keyword>
<evidence type="ECO:0000313" key="7">
    <source>
        <dbReference type="Proteomes" id="UP000649179"/>
    </source>
</evidence>
<evidence type="ECO:0000256" key="4">
    <source>
        <dbReference type="SAM" id="Phobius"/>
    </source>
</evidence>
<reference evidence="6" key="1">
    <citation type="journal article" date="2014" name="Int. J. Syst. Evol. Microbiol.">
        <title>Complete genome sequence of Corynebacterium casei LMG S-19264T (=DSM 44701T), isolated from a smear-ripened cheese.</title>
        <authorList>
            <consortium name="US DOE Joint Genome Institute (JGI-PGF)"/>
            <person name="Walter F."/>
            <person name="Albersmeier A."/>
            <person name="Kalinowski J."/>
            <person name="Ruckert C."/>
        </authorList>
    </citation>
    <scope>NUCLEOTIDE SEQUENCE</scope>
    <source>
        <strain evidence="6">CGMCC 1.16067</strain>
    </source>
</reference>
<evidence type="ECO:0000259" key="5">
    <source>
        <dbReference type="PROSITE" id="PS51109"/>
    </source>
</evidence>
<keyword evidence="4" id="KW-1133">Transmembrane helix</keyword>
<feature type="transmembrane region" description="Helical" evidence="4">
    <location>
        <begin position="29"/>
        <end position="51"/>
    </location>
</feature>
<reference evidence="6" key="2">
    <citation type="submission" date="2020-09" db="EMBL/GenBank/DDBJ databases">
        <authorList>
            <person name="Sun Q."/>
            <person name="Zhou Y."/>
        </authorList>
    </citation>
    <scope>NUCLEOTIDE SEQUENCE</scope>
    <source>
        <strain evidence="6">CGMCC 1.16067</strain>
    </source>
</reference>
<dbReference type="Pfam" id="PF07501">
    <property type="entry name" value="G5"/>
    <property type="match status" value="1"/>
</dbReference>
<dbReference type="EMBL" id="BMKQ01000001">
    <property type="protein sequence ID" value="GGF52491.1"/>
    <property type="molecule type" value="Genomic_DNA"/>
</dbReference>
<evidence type="ECO:0000313" key="6">
    <source>
        <dbReference type="EMBL" id="GGF52491.1"/>
    </source>
</evidence>
<dbReference type="AlphaFoldDB" id="A0A917BPW9"/>
<organism evidence="6 7">
    <name type="scientific">Marmoricola endophyticus</name>
    <dbReference type="NCBI Taxonomy" id="2040280"/>
    <lineage>
        <taxon>Bacteria</taxon>
        <taxon>Bacillati</taxon>
        <taxon>Actinomycetota</taxon>
        <taxon>Actinomycetes</taxon>
        <taxon>Propionibacteriales</taxon>
        <taxon>Nocardioidaceae</taxon>
        <taxon>Marmoricola</taxon>
    </lineage>
</organism>
<keyword evidence="7" id="KW-1185">Reference proteome</keyword>
<keyword evidence="3" id="KW-0378">Hydrolase</keyword>
<dbReference type="GO" id="GO:0016787">
    <property type="term" value="F:hydrolase activity"/>
    <property type="evidence" value="ECO:0007669"/>
    <property type="project" value="UniProtKB-KW"/>
</dbReference>
<dbReference type="InterPro" id="IPR010618">
    <property type="entry name" value="RPF"/>
</dbReference>
<dbReference type="Gene3D" id="1.10.530.10">
    <property type="match status" value="1"/>
</dbReference>
<dbReference type="Pfam" id="PF03990">
    <property type="entry name" value="DUF348"/>
    <property type="match status" value="3"/>
</dbReference>
<evidence type="ECO:0000256" key="1">
    <source>
        <dbReference type="ARBA" id="ARBA00010830"/>
    </source>
</evidence>
<comment type="caution">
    <text evidence="6">The sequence shown here is derived from an EMBL/GenBank/DDBJ whole genome shotgun (WGS) entry which is preliminary data.</text>
</comment>
<feature type="domain" description="G5" evidence="5">
    <location>
        <begin position="220"/>
        <end position="301"/>
    </location>
</feature>
<evidence type="ECO:0000256" key="3">
    <source>
        <dbReference type="ARBA" id="ARBA00022801"/>
    </source>
</evidence>
<comment type="similarity">
    <text evidence="1">Belongs to the transglycosylase family. Rpf subfamily.</text>
</comment>
<dbReference type="Pfam" id="PF06737">
    <property type="entry name" value="Transglycosylas"/>
    <property type="match status" value="1"/>
</dbReference>
<keyword evidence="4" id="KW-0812">Transmembrane</keyword>
<dbReference type="InterPro" id="IPR011098">
    <property type="entry name" value="G5_dom"/>
</dbReference>
<dbReference type="PROSITE" id="PS51109">
    <property type="entry name" value="G5"/>
    <property type="match status" value="1"/>
</dbReference>